<keyword evidence="1" id="KW-0328">Glycosyltransferase</keyword>
<evidence type="ECO:0000256" key="1">
    <source>
        <dbReference type="ARBA" id="ARBA00022676"/>
    </source>
</evidence>
<comment type="caution">
    <text evidence="4">The sequence shown here is derived from an EMBL/GenBank/DDBJ whole genome shotgun (WGS) entry which is preliminary data.</text>
</comment>
<dbReference type="GO" id="GO:0046872">
    <property type="term" value="F:metal ion binding"/>
    <property type="evidence" value="ECO:0007669"/>
    <property type="project" value="UniProtKB-KW"/>
</dbReference>
<proteinExistence type="predicted"/>
<protein>
    <submittedName>
        <fullName evidence="4">Glycosyltransferase family 8 protein</fullName>
    </submittedName>
</protein>
<dbReference type="GO" id="GO:0016757">
    <property type="term" value="F:glycosyltransferase activity"/>
    <property type="evidence" value="ECO:0007669"/>
    <property type="project" value="UniProtKB-KW"/>
</dbReference>
<dbReference type="PANTHER" id="PTHR13778">
    <property type="entry name" value="GLYCOSYLTRANSFERASE 8 DOMAIN-CONTAINING PROTEIN"/>
    <property type="match status" value="1"/>
</dbReference>
<dbReference type="SUPFAM" id="SSF53448">
    <property type="entry name" value="Nucleotide-diphospho-sugar transferases"/>
    <property type="match status" value="1"/>
</dbReference>
<dbReference type="RefSeq" id="WP_124942690.1">
    <property type="nucleotide sequence ID" value="NZ_RHGY01000001.1"/>
</dbReference>
<accession>A0A3P2RH72</accession>
<dbReference type="InterPro" id="IPR002495">
    <property type="entry name" value="Glyco_trans_8"/>
</dbReference>
<dbReference type="AlphaFoldDB" id="A0A3P2RH72"/>
<dbReference type="PANTHER" id="PTHR13778:SF47">
    <property type="entry name" value="LIPOPOLYSACCHARIDE 1,3-GALACTOSYLTRANSFERASE"/>
    <property type="match status" value="1"/>
</dbReference>
<dbReference type="OrthoDB" id="5672604at2"/>
<evidence type="ECO:0000313" key="5">
    <source>
        <dbReference type="Proteomes" id="UP000275836"/>
    </source>
</evidence>
<dbReference type="Pfam" id="PF01501">
    <property type="entry name" value="Glyco_transf_8"/>
    <property type="match status" value="1"/>
</dbReference>
<evidence type="ECO:0000313" key="4">
    <source>
        <dbReference type="EMBL" id="RRG18751.1"/>
    </source>
</evidence>
<evidence type="ECO:0000256" key="2">
    <source>
        <dbReference type="ARBA" id="ARBA00022679"/>
    </source>
</evidence>
<dbReference type="CDD" id="cd04194">
    <property type="entry name" value="GT8_A4GalT_like"/>
    <property type="match status" value="1"/>
</dbReference>
<sequence>MLMSIASTTDDNNAIPLAVLYTSILENNATVDFDFYIVNDHLSTESQNLLHAIPTVFKNCQSVTFLDETSDKYAQANASSPDSAIKKNTYYRIEIPEQVDVPRLLYLDCDMVCLGDLTPLWETDLHGKVVGAVEDQGYVKRLHEMGVDDRPGQYFNAGLLLIDVERWRTEHITEKTRKLCNEHPESLRYQDQDALNAIFDGDWVYIDPKYNLQSHLAKGEDGENPIVERQAIEQAALEAPVIVHYTNFDKPWLIKENHLHPLRQYYYDYLDRLIHELGNYITLNH</sequence>
<gene>
    <name evidence="4" type="ORF">D3P96_01845</name>
</gene>
<dbReference type="EMBL" id="RHGY01000001">
    <property type="protein sequence ID" value="RRG18751.1"/>
    <property type="molecule type" value="Genomic_DNA"/>
</dbReference>
<reference evidence="4 5" key="1">
    <citation type="submission" date="2018-10" db="EMBL/GenBank/DDBJ databases">
        <title>Draft genome sequence of Weissella viridescens UCO-SMC3.</title>
        <authorList>
            <person name="Garcia-Cancino A."/>
            <person name="Espinoza-Monje M."/>
            <person name="Albarracin L."/>
            <person name="Garcia-Castillo V."/>
            <person name="Campos-Martin J."/>
            <person name="Nakano Y."/>
            <person name="Guitierrez-Zamorano C."/>
            <person name="Ikeda-Ohtsubo W."/>
            <person name="Morita H."/>
            <person name="Kitazawa H."/>
            <person name="Villena J."/>
        </authorList>
    </citation>
    <scope>NUCLEOTIDE SEQUENCE [LARGE SCALE GENOMIC DNA]</scope>
    <source>
        <strain evidence="4 5">UCO-SMC3</strain>
    </source>
</reference>
<organism evidence="4 5">
    <name type="scientific">Weissella viridescens</name>
    <name type="common">Lactobacillus viridescens</name>
    <dbReference type="NCBI Taxonomy" id="1629"/>
    <lineage>
        <taxon>Bacteria</taxon>
        <taxon>Bacillati</taxon>
        <taxon>Bacillota</taxon>
        <taxon>Bacilli</taxon>
        <taxon>Lactobacillales</taxon>
        <taxon>Lactobacillaceae</taxon>
        <taxon>Weissella</taxon>
    </lineage>
</organism>
<name>A0A3P2RH72_WEIVI</name>
<keyword evidence="2 4" id="KW-0808">Transferase</keyword>
<dbReference type="InterPro" id="IPR029044">
    <property type="entry name" value="Nucleotide-diphossugar_trans"/>
</dbReference>
<evidence type="ECO:0000256" key="3">
    <source>
        <dbReference type="ARBA" id="ARBA00022723"/>
    </source>
</evidence>
<dbReference type="Proteomes" id="UP000275836">
    <property type="component" value="Unassembled WGS sequence"/>
</dbReference>
<keyword evidence="3" id="KW-0479">Metal-binding</keyword>
<dbReference type="InterPro" id="IPR050748">
    <property type="entry name" value="Glycosyltrans_8_dom-fam"/>
</dbReference>
<dbReference type="Gene3D" id="3.90.550.10">
    <property type="entry name" value="Spore Coat Polysaccharide Biosynthesis Protein SpsA, Chain A"/>
    <property type="match status" value="1"/>
</dbReference>